<gene>
    <name evidence="2" type="ORF">BN53_06140</name>
</gene>
<protein>
    <recommendedName>
        <fullName evidence="1">DUF7916 domain-containing protein</fullName>
    </recommendedName>
</protein>
<evidence type="ECO:0000259" key="1">
    <source>
        <dbReference type="Pfam" id="PF25509"/>
    </source>
</evidence>
<name>I7JYL8_9LACO</name>
<dbReference type="Proteomes" id="UP000009311">
    <property type="component" value="Unassembled WGS sequence"/>
</dbReference>
<organism evidence="2 3">
    <name type="scientific">Lactobacillus pasteurii DSM 23907 = CRBIP 24.76</name>
    <dbReference type="NCBI Taxonomy" id="1423790"/>
    <lineage>
        <taxon>Bacteria</taxon>
        <taxon>Bacillati</taxon>
        <taxon>Bacillota</taxon>
        <taxon>Bacilli</taxon>
        <taxon>Lactobacillales</taxon>
        <taxon>Lactobacillaceae</taxon>
        <taxon>Lactobacillus</taxon>
    </lineage>
</organism>
<sequence length="52" mass="5199">MHGSGVNEAVVSEESVKEFIAAGADVILVPAVGTVPGFTKSDLISSLIAATL</sequence>
<proteinExistence type="predicted"/>
<reference evidence="2 3" key="1">
    <citation type="submission" date="2012-06" db="EMBL/GenBank/DDBJ databases">
        <title>Draft Genome Sequence of Lactobacillus pasteurii CRBIP 24.76T.</title>
        <authorList>
            <person name="Cousin S."/>
            <person name="Bouchier C."/>
            <person name="Loux V."/>
            <person name="Ma L."/>
            <person name="Creno S."/>
            <person name="Bizet C."/>
            <person name="Clermont D."/>
        </authorList>
    </citation>
    <scope>NUCLEOTIDE SEQUENCE [LARGE SCALE GENOMIC DNA]</scope>
    <source>
        <strain evidence="3">CRBIP 24.76T</strain>
    </source>
</reference>
<feature type="domain" description="DUF7916" evidence="1">
    <location>
        <begin position="1"/>
        <end position="44"/>
    </location>
</feature>
<dbReference type="STRING" id="1423790.BN53_06140"/>
<evidence type="ECO:0000313" key="2">
    <source>
        <dbReference type="EMBL" id="CCI85660.1"/>
    </source>
</evidence>
<evidence type="ECO:0000313" key="3">
    <source>
        <dbReference type="Proteomes" id="UP000009311"/>
    </source>
</evidence>
<keyword evidence="3" id="KW-1185">Reference proteome</keyword>
<dbReference type="EMBL" id="CAKD01000023">
    <property type="protein sequence ID" value="CCI85660.1"/>
    <property type="molecule type" value="Genomic_DNA"/>
</dbReference>
<dbReference type="Pfam" id="PF25509">
    <property type="entry name" value="DUF7916"/>
    <property type="match status" value="1"/>
</dbReference>
<accession>I7JYL8</accession>
<dbReference type="PATRIC" id="fig|1423790.3.peg.175"/>
<dbReference type="InterPro" id="IPR057238">
    <property type="entry name" value="DUF7916"/>
</dbReference>
<dbReference type="eggNOG" id="COG0826">
    <property type="taxonomic scope" value="Bacteria"/>
</dbReference>
<dbReference type="AlphaFoldDB" id="I7JYL8"/>
<comment type="caution">
    <text evidence="2">The sequence shown here is derived from an EMBL/GenBank/DDBJ whole genome shotgun (WGS) entry which is preliminary data.</text>
</comment>